<keyword evidence="9" id="KW-1185">Reference proteome</keyword>
<name>A0ABX8RAI6_9CLOT</name>
<reference evidence="8" key="1">
    <citation type="submission" date="2021-07" db="EMBL/GenBank/DDBJ databases">
        <title>Complete genome sequence of Crassaminicella sp. 143-21, isolated from a deep-sea hydrothermal vent.</title>
        <authorList>
            <person name="Li X."/>
        </authorList>
    </citation>
    <scope>NUCLEOTIDE SEQUENCE</scope>
    <source>
        <strain evidence="8">143-21</strain>
    </source>
</reference>
<protein>
    <submittedName>
        <fullName evidence="8">Glycosyl transferase</fullName>
    </submittedName>
</protein>
<proteinExistence type="predicted"/>
<evidence type="ECO:0000256" key="1">
    <source>
        <dbReference type="ARBA" id="ARBA00004651"/>
    </source>
</evidence>
<dbReference type="InterPro" id="IPR000715">
    <property type="entry name" value="Glycosyl_transferase_4"/>
</dbReference>
<keyword evidence="6 7" id="KW-0472">Membrane</keyword>
<evidence type="ECO:0000256" key="6">
    <source>
        <dbReference type="ARBA" id="ARBA00023136"/>
    </source>
</evidence>
<gene>
    <name evidence="8" type="ORF">KVH43_12110</name>
</gene>
<dbReference type="PANTHER" id="PTHR22926:SF3">
    <property type="entry name" value="UNDECAPRENYL-PHOSPHATE ALPHA-N-ACETYLGLUCOSAMINYL 1-PHOSPHATE TRANSFERASE"/>
    <property type="match status" value="1"/>
</dbReference>
<evidence type="ECO:0000313" key="8">
    <source>
        <dbReference type="EMBL" id="QXM06079.1"/>
    </source>
</evidence>
<accession>A0ABX8RAI6</accession>
<dbReference type="PANTHER" id="PTHR22926">
    <property type="entry name" value="PHOSPHO-N-ACETYLMURAMOYL-PENTAPEPTIDE-TRANSFERASE"/>
    <property type="match status" value="1"/>
</dbReference>
<feature type="transmembrane region" description="Helical" evidence="7">
    <location>
        <begin position="70"/>
        <end position="93"/>
    </location>
</feature>
<feature type="transmembrane region" description="Helical" evidence="7">
    <location>
        <begin position="44"/>
        <end position="64"/>
    </location>
</feature>
<feature type="transmembrane region" description="Helical" evidence="7">
    <location>
        <begin position="6"/>
        <end position="24"/>
    </location>
</feature>
<feature type="transmembrane region" description="Helical" evidence="7">
    <location>
        <begin position="141"/>
        <end position="158"/>
    </location>
</feature>
<feature type="transmembrane region" description="Helical" evidence="7">
    <location>
        <begin position="220"/>
        <end position="244"/>
    </location>
</feature>
<evidence type="ECO:0000256" key="7">
    <source>
        <dbReference type="SAM" id="Phobius"/>
    </source>
</evidence>
<organism evidence="8 9">
    <name type="scientific">Crassaminicella indica</name>
    <dbReference type="NCBI Taxonomy" id="2855394"/>
    <lineage>
        <taxon>Bacteria</taxon>
        <taxon>Bacillati</taxon>
        <taxon>Bacillota</taxon>
        <taxon>Clostridia</taxon>
        <taxon>Eubacteriales</taxon>
        <taxon>Clostridiaceae</taxon>
        <taxon>Crassaminicella</taxon>
    </lineage>
</organism>
<dbReference type="Pfam" id="PF00953">
    <property type="entry name" value="Glycos_transf_4"/>
    <property type="match status" value="1"/>
</dbReference>
<comment type="subcellular location">
    <subcellularLocation>
        <location evidence="1">Cell membrane</location>
        <topology evidence="1">Multi-pass membrane protein</topology>
    </subcellularLocation>
</comment>
<dbReference type="EMBL" id="CP078093">
    <property type="protein sequence ID" value="QXM06079.1"/>
    <property type="molecule type" value="Genomic_DNA"/>
</dbReference>
<keyword evidence="3 8" id="KW-0808">Transferase</keyword>
<keyword evidence="5 7" id="KW-1133">Transmembrane helix</keyword>
<evidence type="ECO:0000256" key="4">
    <source>
        <dbReference type="ARBA" id="ARBA00022692"/>
    </source>
</evidence>
<evidence type="ECO:0000256" key="2">
    <source>
        <dbReference type="ARBA" id="ARBA00022475"/>
    </source>
</evidence>
<dbReference type="RefSeq" id="WP_218282776.1">
    <property type="nucleotide sequence ID" value="NZ_CP078093.1"/>
</dbReference>
<evidence type="ECO:0000256" key="5">
    <source>
        <dbReference type="ARBA" id="ARBA00022989"/>
    </source>
</evidence>
<dbReference type="GO" id="GO:0016740">
    <property type="term" value="F:transferase activity"/>
    <property type="evidence" value="ECO:0007669"/>
    <property type="project" value="UniProtKB-KW"/>
</dbReference>
<keyword evidence="4 7" id="KW-0812">Transmembrane</keyword>
<evidence type="ECO:0000313" key="9">
    <source>
        <dbReference type="Proteomes" id="UP000886818"/>
    </source>
</evidence>
<feature type="transmembrane region" description="Helical" evidence="7">
    <location>
        <begin position="170"/>
        <end position="200"/>
    </location>
</feature>
<dbReference type="Proteomes" id="UP000886818">
    <property type="component" value="Chromosome"/>
</dbReference>
<sequence>MIFISVFCLGIGFIFTKFIIPMFMKLLYDTACVKSNYKGENIPVGMGLIFIPVVTVNVIFLLSWINGSRIIYGIIFLIGILAMGFSGLLDDLLGNRSVTGLKGHFKKMLKLELTTGGFKAAFGGLIAFTISMIISKDIIDIFINTLIVALFTNFINLLDLRPGRALKGFLVTGVILVISPINEIFCFLLLGLIGSSLAYIPYDLKAKSMMGDVGSNILGISLGIVSISLSFPVRMIILGFLILLHLYTEKYSLTETIQRVKILKYFDEIGR</sequence>
<evidence type="ECO:0000256" key="3">
    <source>
        <dbReference type="ARBA" id="ARBA00022679"/>
    </source>
</evidence>
<feature type="transmembrane region" description="Helical" evidence="7">
    <location>
        <begin position="113"/>
        <end position="135"/>
    </location>
</feature>
<keyword evidence="2" id="KW-1003">Cell membrane</keyword>